<keyword evidence="3 7" id="KW-0378">Hydrolase</keyword>
<dbReference type="GO" id="GO:0006226">
    <property type="term" value="P:dUMP biosynthetic process"/>
    <property type="evidence" value="ECO:0007669"/>
    <property type="project" value="UniProtKB-UniRule"/>
</dbReference>
<dbReference type="SUPFAM" id="SSF51283">
    <property type="entry name" value="dUTPase-like"/>
    <property type="match status" value="1"/>
</dbReference>
<keyword evidence="5 7" id="KW-0546">Nucleotide metabolism</keyword>
<dbReference type="AlphaFoldDB" id="L0IM00"/>
<dbReference type="GO" id="GO:0046081">
    <property type="term" value="P:dUTP catabolic process"/>
    <property type="evidence" value="ECO:0007669"/>
    <property type="project" value="InterPro"/>
</dbReference>
<feature type="domain" description="dUTPase-like" evidence="8">
    <location>
        <begin position="19"/>
        <end position="149"/>
    </location>
</feature>
<evidence type="ECO:0000256" key="6">
    <source>
        <dbReference type="ARBA" id="ARBA00047686"/>
    </source>
</evidence>
<sequence>MNNKIVLKIKKTDDALDLPLPKYMSSGAAGMDLYAKVKEDVIIKPGEIKLIETGIMIQLPEGYEAQIRPRSGLALKNGITMLNSPGTIDSDYRGEIKLIIINLGKSDFIVKRGLRIAQMIINKVELPEILEVSKLDDTKRGENGFGHTGL</sequence>
<evidence type="ECO:0000256" key="4">
    <source>
        <dbReference type="ARBA" id="ARBA00022842"/>
    </source>
</evidence>
<dbReference type="RefSeq" id="WP_015311608.1">
    <property type="nucleotide sequence ID" value="NC_019970.1"/>
</dbReference>
<dbReference type="Pfam" id="PF00692">
    <property type="entry name" value="dUTPase"/>
    <property type="match status" value="1"/>
</dbReference>
<dbReference type="InterPro" id="IPR029054">
    <property type="entry name" value="dUTPase-like"/>
</dbReference>
<keyword evidence="4 7" id="KW-0460">Magnesium</keyword>
<dbReference type="GO" id="GO:0000287">
    <property type="term" value="F:magnesium ion binding"/>
    <property type="evidence" value="ECO:0007669"/>
    <property type="project" value="UniProtKB-UniRule"/>
</dbReference>
<comment type="similarity">
    <text evidence="1 7">Belongs to the dUTPase family.</text>
</comment>
<feature type="binding site" evidence="7">
    <location>
        <begin position="87"/>
        <end position="89"/>
    </location>
    <ligand>
        <name>substrate</name>
    </ligand>
</feature>
<dbReference type="CDD" id="cd07557">
    <property type="entry name" value="trimeric_dUTPase"/>
    <property type="match status" value="1"/>
</dbReference>
<dbReference type="NCBIfam" id="TIGR00576">
    <property type="entry name" value="dut"/>
    <property type="match status" value="1"/>
</dbReference>
<dbReference type="HOGENOM" id="CLU_068508_1_2_9"/>
<dbReference type="UniPathway" id="UPA00610">
    <property type="reaction ID" value="UER00666"/>
</dbReference>
<gene>
    <name evidence="7" type="primary">dut</name>
    <name evidence="9" type="ORF">Thethe_01365</name>
</gene>
<evidence type="ECO:0000256" key="2">
    <source>
        <dbReference type="ARBA" id="ARBA00022723"/>
    </source>
</evidence>
<name>L0IM00_THETR</name>
<evidence type="ECO:0000259" key="8">
    <source>
        <dbReference type="Pfam" id="PF00692"/>
    </source>
</evidence>
<evidence type="ECO:0000256" key="3">
    <source>
        <dbReference type="ARBA" id="ARBA00022801"/>
    </source>
</evidence>
<comment type="function">
    <text evidence="7">This enzyme is involved in nucleotide metabolism: it produces dUMP, the immediate precursor of thymidine nucleotides and it decreases the intracellular concentration of dUTP so that uracil cannot be incorporated into DNA.</text>
</comment>
<evidence type="ECO:0000313" key="10">
    <source>
        <dbReference type="Proteomes" id="UP000010845"/>
    </source>
</evidence>
<evidence type="ECO:0000256" key="7">
    <source>
        <dbReference type="HAMAP-Rule" id="MF_00116"/>
    </source>
</evidence>
<evidence type="ECO:0000313" key="9">
    <source>
        <dbReference type="EMBL" id="AGB19007.1"/>
    </source>
</evidence>
<comment type="pathway">
    <text evidence="7">Pyrimidine metabolism; dUMP biosynthesis; dUMP from dCTP (dUTP route): step 2/2.</text>
</comment>
<organism evidence="9 10">
    <name type="scientific">Thermoanaerobacterium thermosaccharolyticum M0795</name>
    <dbReference type="NCBI Taxonomy" id="698948"/>
    <lineage>
        <taxon>Bacteria</taxon>
        <taxon>Bacillati</taxon>
        <taxon>Bacillota</taxon>
        <taxon>Clostridia</taxon>
        <taxon>Thermoanaerobacterales</taxon>
        <taxon>Thermoanaerobacteraceae</taxon>
        <taxon>Thermoanaerobacterium</taxon>
    </lineage>
</organism>
<dbReference type="InterPro" id="IPR033704">
    <property type="entry name" value="dUTPase_trimeric"/>
</dbReference>
<dbReference type="EMBL" id="CP003066">
    <property type="protein sequence ID" value="AGB19007.1"/>
    <property type="molecule type" value="Genomic_DNA"/>
</dbReference>
<comment type="cofactor">
    <cofactor evidence="7">
        <name>Mg(2+)</name>
        <dbReference type="ChEBI" id="CHEBI:18420"/>
    </cofactor>
</comment>
<dbReference type="KEGG" id="tto:Thethe_01365"/>
<dbReference type="HAMAP" id="MF_00116">
    <property type="entry name" value="dUTPase_bact"/>
    <property type="match status" value="1"/>
</dbReference>
<dbReference type="InterPro" id="IPR008181">
    <property type="entry name" value="dUTPase"/>
</dbReference>
<proteinExistence type="inferred from homology"/>
<feature type="binding site" evidence="7">
    <location>
        <position position="83"/>
    </location>
    <ligand>
        <name>substrate</name>
    </ligand>
</feature>
<dbReference type="EC" id="3.6.1.23" evidence="7"/>
<dbReference type="PATRIC" id="fig|698948.3.peg.1358"/>
<dbReference type="Gene3D" id="2.70.40.10">
    <property type="match status" value="1"/>
</dbReference>
<accession>L0IM00</accession>
<dbReference type="PANTHER" id="PTHR11241">
    <property type="entry name" value="DEOXYURIDINE 5'-TRIPHOSPHATE NUCLEOTIDOHYDROLASE"/>
    <property type="match status" value="1"/>
</dbReference>
<protein>
    <recommendedName>
        <fullName evidence="7">Deoxyuridine 5'-triphosphate nucleotidohydrolase</fullName>
        <shortName evidence="7">dUTPase</shortName>
        <ecNumber evidence="7">3.6.1.23</ecNumber>
    </recommendedName>
    <alternativeName>
        <fullName evidence="7">dUTP pyrophosphatase</fullName>
    </alternativeName>
</protein>
<dbReference type="GO" id="GO:0004170">
    <property type="term" value="F:dUTP diphosphatase activity"/>
    <property type="evidence" value="ECO:0007669"/>
    <property type="project" value="UniProtKB-UniRule"/>
</dbReference>
<dbReference type="NCBIfam" id="NF001862">
    <property type="entry name" value="PRK00601.1"/>
    <property type="match status" value="1"/>
</dbReference>
<dbReference type="FunFam" id="2.70.40.10:FF:000002">
    <property type="entry name" value="dUTP diphosphatase"/>
    <property type="match status" value="1"/>
</dbReference>
<keyword evidence="2 7" id="KW-0479">Metal-binding</keyword>
<dbReference type="InterPro" id="IPR036157">
    <property type="entry name" value="dUTPase-like_sf"/>
</dbReference>
<comment type="caution">
    <text evidence="7">Lacks conserved residue(s) required for the propagation of feature annotation.</text>
</comment>
<evidence type="ECO:0000256" key="1">
    <source>
        <dbReference type="ARBA" id="ARBA00006581"/>
    </source>
</evidence>
<reference evidence="9 10" key="1">
    <citation type="submission" date="2012-03" db="EMBL/GenBank/DDBJ databases">
        <title>Complete sequence of chromosome of Thermoanaerobacterium thermosaccharolyticum M0795.</title>
        <authorList>
            <consortium name="US DOE Joint Genome Institute"/>
            <person name="Lucas S."/>
            <person name="Han J."/>
            <person name="Lapidus A."/>
            <person name="Cheng J.-F."/>
            <person name="Goodwin L."/>
            <person name="Pitluck S."/>
            <person name="Peters L."/>
            <person name="Teshima H."/>
            <person name="Detter J.C."/>
            <person name="Han C."/>
            <person name="Tapia R."/>
            <person name="Land M."/>
            <person name="Hauser L."/>
            <person name="Kyrpides N."/>
            <person name="Ivanova N."/>
            <person name="Pagani I."/>
            <person name="Feinberg L."/>
            <person name="Folden J."/>
            <person name="Hogsett D."/>
            <person name="Shaw J."/>
            <person name="Woyke T."/>
        </authorList>
    </citation>
    <scope>NUCLEOTIDE SEQUENCE [LARGE SCALE GENOMIC DNA]</scope>
    <source>
        <strain evidence="9 10">M0795</strain>
    </source>
</reference>
<dbReference type="Proteomes" id="UP000010845">
    <property type="component" value="Chromosome"/>
</dbReference>
<evidence type="ECO:0000256" key="5">
    <source>
        <dbReference type="ARBA" id="ARBA00023080"/>
    </source>
</evidence>
<feature type="binding site" evidence="7">
    <location>
        <begin position="70"/>
        <end position="72"/>
    </location>
    <ligand>
        <name>substrate</name>
    </ligand>
</feature>
<dbReference type="PANTHER" id="PTHR11241:SF0">
    <property type="entry name" value="DEOXYURIDINE 5'-TRIPHOSPHATE NUCLEOTIDOHYDROLASE"/>
    <property type="match status" value="1"/>
</dbReference>
<comment type="catalytic activity">
    <reaction evidence="6 7">
        <text>dUTP + H2O = dUMP + diphosphate + H(+)</text>
        <dbReference type="Rhea" id="RHEA:10248"/>
        <dbReference type="ChEBI" id="CHEBI:15377"/>
        <dbReference type="ChEBI" id="CHEBI:15378"/>
        <dbReference type="ChEBI" id="CHEBI:33019"/>
        <dbReference type="ChEBI" id="CHEBI:61555"/>
        <dbReference type="ChEBI" id="CHEBI:246422"/>
        <dbReference type="EC" id="3.6.1.23"/>
    </reaction>
</comment>